<dbReference type="AlphaFoldDB" id="E4V678"/>
<dbReference type="InterPro" id="IPR020981">
    <property type="entry name" value="Csm1/Pcs1_C"/>
</dbReference>
<dbReference type="PANTHER" id="PTHR28006:SF1">
    <property type="entry name" value="MONOPOLIN COMPLEX SUBUNIT CSM1"/>
    <property type="match status" value="1"/>
</dbReference>
<dbReference type="PANTHER" id="PTHR28006">
    <property type="entry name" value="MONOPOLIN COMPLEX SUBUNIT CSM1"/>
    <property type="match status" value="1"/>
</dbReference>
<dbReference type="InterPro" id="IPR040349">
    <property type="entry name" value="Csm1/Pcs1"/>
</dbReference>
<dbReference type="GO" id="GO:0034506">
    <property type="term" value="C:chromosome, centromeric core domain"/>
    <property type="evidence" value="ECO:0007669"/>
    <property type="project" value="TreeGrafter"/>
</dbReference>
<dbReference type="Proteomes" id="UP000002669">
    <property type="component" value="Unassembled WGS sequence"/>
</dbReference>
<dbReference type="GO" id="GO:0005730">
    <property type="term" value="C:nucleolus"/>
    <property type="evidence" value="ECO:0007669"/>
    <property type="project" value="TreeGrafter"/>
</dbReference>
<evidence type="ECO:0000313" key="4">
    <source>
        <dbReference type="Proteomes" id="UP000002669"/>
    </source>
</evidence>
<feature type="compositionally biased region" description="Basic and acidic residues" evidence="1">
    <location>
        <begin position="318"/>
        <end position="329"/>
    </location>
</feature>
<evidence type="ECO:0000313" key="3">
    <source>
        <dbReference type="EMBL" id="EFR05261.1"/>
    </source>
</evidence>
<reference evidence="4" key="1">
    <citation type="journal article" date="2012" name="MBio">
        <title>Comparative genome analysis of Trichophyton rubrum and related dermatophytes reveals candidate genes involved in infection.</title>
        <authorList>
            <person name="Martinez D.A."/>
            <person name="Oliver B.G."/>
            <person name="Graeser Y."/>
            <person name="Goldberg J.M."/>
            <person name="Li W."/>
            <person name="Martinez-Rossi N.M."/>
            <person name="Monod M."/>
            <person name="Shelest E."/>
            <person name="Barton R.C."/>
            <person name="Birch E."/>
            <person name="Brakhage A.A."/>
            <person name="Chen Z."/>
            <person name="Gurr S.J."/>
            <person name="Heiman D."/>
            <person name="Heitman J."/>
            <person name="Kosti I."/>
            <person name="Rossi A."/>
            <person name="Saif S."/>
            <person name="Samalova M."/>
            <person name="Saunders C.W."/>
            <person name="Shea T."/>
            <person name="Summerbell R.C."/>
            <person name="Xu J."/>
            <person name="Young S."/>
            <person name="Zeng Q."/>
            <person name="Birren B.W."/>
            <person name="Cuomo C.A."/>
            <person name="White T.C."/>
        </authorList>
    </citation>
    <scope>NUCLEOTIDE SEQUENCE [LARGE SCALE GENOMIC DNA]</scope>
    <source>
        <strain evidence="4">ATCC MYA-4604 / CBS 118893</strain>
    </source>
</reference>
<protein>
    <recommendedName>
        <fullName evidence="2">Monopolin complex subunit Csm1/Pcs1 C-terminal domain-containing protein</fullName>
    </recommendedName>
</protein>
<dbReference type="OMA" id="SDNLYDC"/>
<organism evidence="4">
    <name type="scientific">Arthroderma gypseum (strain ATCC MYA-4604 / CBS 118893)</name>
    <name type="common">Microsporum gypseum</name>
    <dbReference type="NCBI Taxonomy" id="535722"/>
    <lineage>
        <taxon>Eukaryota</taxon>
        <taxon>Fungi</taxon>
        <taxon>Dikarya</taxon>
        <taxon>Ascomycota</taxon>
        <taxon>Pezizomycotina</taxon>
        <taxon>Eurotiomycetes</taxon>
        <taxon>Eurotiomycetidae</taxon>
        <taxon>Onygenales</taxon>
        <taxon>Arthrodermataceae</taxon>
        <taxon>Nannizzia</taxon>
    </lineage>
</organism>
<dbReference type="EMBL" id="DS989830">
    <property type="protein sequence ID" value="EFR05261.1"/>
    <property type="molecule type" value="Genomic_DNA"/>
</dbReference>
<dbReference type="InterPro" id="IPR038608">
    <property type="entry name" value="Csm1/Pcs1_C_sf"/>
</dbReference>
<feature type="compositionally biased region" description="Polar residues" evidence="1">
    <location>
        <begin position="307"/>
        <end position="317"/>
    </location>
</feature>
<feature type="compositionally biased region" description="Low complexity" evidence="1">
    <location>
        <begin position="189"/>
        <end position="200"/>
    </location>
</feature>
<dbReference type="Gene3D" id="1.10.287.1490">
    <property type="match status" value="1"/>
</dbReference>
<keyword evidence="4" id="KW-1185">Reference proteome</keyword>
<dbReference type="GO" id="GO:0033551">
    <property type="term" value="C:monopolin complex"/>
    <property type="evidence" value="ECO:0007669"/>
    <property type="project" value="InterPro"/>
</dbReference>
<dbReference type="Gene3D" id="3.90.1150.80">
    <property type="match status" value="1"/>
</dbReference>
<dbReference type="VEuPathDB" id="FungiDB:MGYG_08272"/>
<dbReference type="FunFam" id="3.90.1150.80:FF:000001">
    <property type="entry name" value="Chromosome segregation protein (Pcs1)"/>
    <property type="match status" value="1"/>
</dbReference>
<dbReference type="HOGENOM" id="CLU_029214_3_0_1"/>
<proteinExistence type="predicted"/>
<feature type="region of interest" description="Disordered" evidence="1">
    <location>
        <begin position="307"/>
        <end position="329"/>
    </location>
</feature>
<feature type="compositionally biased region" description="Polar residues" evidence="1">
    <location>
        <begin position="151"/>
        <end position="160"/>
    </location>
</feature>
<feature type="compositionally biased region" description="Basic and acidic residues" evidence="1">
    <location>
        <begin position="136"/>
        <end position="147"/>
    </location>
</feature>
<dbReference type="RefSeq" id="XP_003169368.1">
    <property type="nucleotide sequence ID" value="XM_003169320.1"/>
</dbReference>
<accession>E4V678</accession>
<feature type="compositionally biased region" description="Low complexity" evidence="1">
    <location>
        <begin position="47"/>
        <end position="59"/>
    </location>
</feature>
<feature type="compositionally biased region" description="Acidic residues" evidence="1">
    <location>
        <begin position="16"/>
        <end position="32"/>
    </location>
</feature>
<evidence type="ECO:0000256" key="1">
    <source>
        <dbReference type="SAM" id="MobiDB-lite"/>
    </source>
</evidence>
<feature type="domain" description="Monopolin complex subunit Csm1/Pcs1 C-terminal" evidence="2">
    <location>
        <begin position="403"/>
        <end position="494"/>
    </location>
</feature>
<feature type="region of interest" description="Disordered" evidence="1">
    <location>
        <begin position="1"/>
        <end position="243"/>
    </location>
</feature>
<dbReference type="STRING" id="535722.E4V678"/>
<name>E4V678_ARTGP</name>
<dbReference type="OrthoDB" id="2431049at2759"/>
<dbReference type="GeneID" id="10024597"/>
<dbReference type="eggNOG" id="ENOG502R6WM">
    <property type="taxonomic scope" value="Eukaryota"/>
</dbReference>
<dbReference type="GO" id="GO:0072686">
    <property type="term" value="C:mitotic spindle"/>
    <property type="evidence" value="ECO:0007669"/>
    <property type="project" value="TreeGrafter"/>
</dbReference>
<dbReference type="GO" id="GO:0045144">
    <property type="term" value="P:meiotic sister chromatid segregation"/>
    <property type="evidence" value="ECO:0007669"/>
    <property type="project" value="TreeGrafter"/>
</dbReference>
<sequence length="514" mass="56237">MPKRKAESKLLSLVNGEEEDDDLSRVDDDDNASIEPPPAKRQKGRPKATATKTATAPAKTTRKTRSKVVVGPKKRGAATGRGKAAKIVDEPPVDNADSAGEENETVGGEGVSEDELDSPETVQNQEGQGKSRTRGRAKEAETIKDGEFEYTPTNTRSKATLGQKGRPTAKQVAKEPSPIAEVTPEIAKSASRTSTSTGRTQKFTPSGIRWASPVKTTNTTLPQRRASRPSGIKPWGSPIKNHETGDGEVALRVKLGEMTKKYDAMEGKYRALREIGIVEANSNLEKIRKQHEETTAASKQLINSLKSELSKQSSVSKQTRDLQKQVESRNEEVAKLRQQLEEMKSGLNKAQTEAKSLQSKLTAARNAAANAEKAAAARGPATRPGAVSRDAANSVLECAQIAQLKEDLYSDLTGLIIRDVKKRESDHLYDCIQTGLNGTLHFKLGVSHNMDNRSTASLEAAEFHYVPLLDENRDRELLEILPDYLSVDITFSRQHAAMFYSRVVDRLTKKQTDS</sequence>
<dbReference type="GO" id="GO:1990644">
    <property type="term" value="F:microtubule site clamp"/>
    <property type="evidence" value="ECO:0007669"/>
    <property type="project" value="TreeGrafter"/>
</dbReference>
<evidence type="ECO:0000259" key="2">
    <source>
        <dbReference type="Pfam" id="PF12539"/>
    </source>
</evidence>
<dbReference type="InParanoid" id="E4V678"/>
<gene>
    <name evidence="3" type="ORF">MGYG_08272</name>
</gene>
<feature type="compositionally biased region" description="Basic residues" evidence="1">
    <location>
        <begin position="60"/>
        <end position="76"/>
    </location>
</feature>
<feature type="compositionally biased region" description="Polar residues" evidence="1">
    <location>
        <begin position="120"/>
        <end position="130"/>
    </location>
</feature>
<dbReference type="Pfam" id="PF12539">
    <property type="entry name" value="Csm1"/>
    <property type="match status" value="1"/>
</dbReference>
<dbReference type="GO" id="GO:0051315">
    <property type="term" value="P:attachment of mitotic spindle microtubules to kinetochore"/>
    <property type="evidence" value="ECO:0007669"/>
    <property type="project" value="TreeGrafter"/>
</dbReference>
<dbReference type="CDD" id="cd23787">
    <property type="entry name" value="RWD_CSM1"/>
    <property type="match status" value="1"/>
</dbReference>